<dbReference type="AlphaFoldDB" id="A0AAN8IPU9"/>
<evidence type="ECO:0000313" key="3">
    <source>
        <dbReference type="Proteomes" id="UP001316803"/>
    </source>
</evidence>
<accession>A0AAN8IPU9</accession>
<feature type="compositionally biased region" description="Low complexity" evidence="1">
    <location>
        <begin position="754"/>
        <end position="786"/>
    </location>
</feature>
<comment type="caution">
    <text evidence="2">The sequence shown here is derived from an EMBL/GenBank/DDBJ whole genome shotgun (WGS) entry which is preliminary data.</text>
</comment>
<proteinExistence type="predicted"/>
<feature type="compositionally biased region" description="Basic and acidic residues" evidence="1">
    <location>
        <begin position="806"/>
        <end position="832"/>
    </location>
</feature>
<gene>
    <name evidence="2" type="ORF">OHC33_003055</name>
</gene>
<keyword evidence="3" id="KW-1185">Reference proteome</keyword>
<dbReference type="EMBL" id="JAKLMC020000006">
    <property type="protein sequence ID" value="KAK5955417.1"/>
    <property type="molecule type" value="Genomic_DNA"/>
</dbReference>
<feature type="region of interest" description="Disordered" evidence="1">
    <location>
        <begin position="362"/>
        <end position="573"/>
    </location>
</feature>
<feature type="compositionally biased region" description="Basic and acidic residues" evidence="1">
    <location>
        <begin position="176"/>
        <end position="189"/>
    </location>
</feature>
<feature type="region of interest" description="Disordered" evidence="1">
    <location>
        <begin position="611"/>
        <end position="832"/>
    </location>
</feature>
<sequence length="867" mass="94425">MPREIADSDDEVEFAPPPPRGSKDIGQQEAAPPSTAERDAQDPMLNLDFDTFLSPTQRISSFDGNQDTSNEVDASNVLDSSTDRFLNEVAPAPSSIAPAESHIDGGSGDMSMGGKITKKEKTSKKRSRTQHDDGTSSRDNGSARKRTKTYTGAASSGMSSAQMEFQALINSNDNHNTPRQDHSGAKDYADTIDPADMVSIEERTQYTEPLDLSLGLSASNDNLDNAQAEAKNLNPVQMQPYTPHQPYTPQTSFFGANLQGGTTSRSSMGNYQSFTIDPSALNMDYNKINPFGSLTQASFDGDADTEETRALAGIFRQSASGSNGMSNGSGADAEMLMNNMQEMQTSPEKGASSVDAPEQLVAQEEPPQGSPPFSPITNPDDENPSLETVPSHDLDQTAALESQHVEKVEELIKPPPKKRGRKPKQKKQDDGVVNEENNVDELQPEEPHTARATRAGTVDSVSNVSEISQATTSSKTGRKRKGKKADMAPPEVLSKKLPSSDLGLNNKEVIGLSPERYVPRPSKRRGRAEPEPTPEAATAQQDEASKPTASQEVPDKATPAKGKKGKKAKVKRAKTSAAALLGKSADFLDDDEKEEAKEVMFVDERPAKVKFQPLPELSPDRKLKKEQLAETPVEADEEDEEVLKSGKRNAKITIDVPVLAKSDDHEELPPPVPEPKKRGRKRKKVVEEPAEEPIEAPVAVEDEQDEERPALAEKDGNAPNKKAKGAHSSQNTKAIDDEEEATDKENNTGKTPDVVPEVSTPTKSVSTPVSKPAHSPLKPPSSTTPLFNARTRIGLSKRHSIPSLLRKVDRNKQAPKAIEKKEKMNKARREEIEQERIAREEADAEGREYVPPDLMRGKDGLLVEWDF</sequence>
<feature type="compositionally biased region" description="Basic and acidic residues" evidence="1">
    <location>
        <begin position="707"/>
        <end position="716"/>
    </location>
</feature>
<name>A0AAN8IPU9_9EURO</name>
<reference evidence="2 3" key="1">
    <citation type="submission" date="2022-12" db="EMBL/GenBank/DDBJ databases">
        <title>Genomic features and morphological characterization of a novel Knufia sp. strain isolated from spacecraft assembly facility.</title>
        <authorList>
            <person name="Teixeira M."/>
            <person name="Chander A.M."/>
            <person name="Stajich J.E."/>
            <person name="Venkateswaran K."/>
        </authorList>
    </citation>
    <scope>NUCLEOTIDE SEQUENCE [LARGE SCALE GENOMIC DNA]</scope>
    <source>
        <strain evidence="2 3">FJI-L2-BK-P2</strain>
    </source>
</reference>
<feature type="compositionally biased region" description="Polar residues" evidence="1">
    <location>
        <begin position="459"/>
        <end position="470"/>
    </location>
</feature>
<feature type="compositionally biased region" description="Basic and acidic residues" evidence="1">
    <location>
        <begin position="403"/>
        <end position="412"/>
    </location>
</feature>
<dbReference type="Proteomes" id="UP001316803">
    <property type="component" value="Unassembled WGS sequence"/>
</dbReference>
<protein>
    <submittedName>
        <fullName evidence="2">Uncharacterized protein</fullName>
    </submittedName>
</protein>
<feature type="compositionally biased region" description="Basic residues" evidence="1">
    <location>
        <begin position="415"/>
        <end position="425"/>
    </location>
</feature>
<organism evidence="2 3">
    <name type="scientific">Knufia fluminis</name>
    <dbReference type="NCBI Taxonomy" id="191047"/>
    <lineage>
        <taxon>Eukaryota</taxon>
        <taxon>Fungi</taxon>
        <taxon>Dikarya</taxon>
        <taxon>Ascomycota</taxon>
        <taxon>Pezizomycotina</taxon>
        <taxon>Eurotiomycetes</taxon>
        <taxon>Chaetothyriomycetidae</taxon>
        <taxon>Chaetothyriales</taxon>
        <taxon>Trichomeriaceae</taxon>
        <taxon>Knufia</taxon>
    </lineage>
</organism>
<evidence type="ECO:0000256" key="1">
    <source>
        <dbReference type="SAM" id="MobiDB-lite"/>
    </source>
</evidence>
<feature type="compositionally biased region" description="Polar residues" evidence="1">
    <location>
        <begin position="53"/>
        <end position="80"/>
    </location>
</feature>
<feature type="region of interest" description="Disordered" evidence="1">
    <location>
        <begin position="171"/>
        <end position="190"/>
    </location>
</feature>
<feature type="compositionally biased region" description="Low complexity" evidence="1">
    <location>
        <begin position="90"/>
        <end position="100"/>
    </location>
</feature>
<feature type="compositionally biased region" description="Acidic residues" evidence="1">
    <location>
        <begin position="688"/>
        <end position="706"/>
    </location>
</feature>
<feature type="compositionally biased region" description="Basic residues" evidence="1">
    <location>
        <begin position="561"/>
        <end position="573"/>
    </location>
</feature>
<feature type="region of interest" description="Disordered" evidence="1">
    <location>
        <begin position="1"/>
        <end position="159"/>
    </location>
</feature>
<feature type="compositionally biased region" description="Basic residues" evidence="1">
    <location>
        <begin position="116"/>
        <end position="128"/>
    </location>
</feature>
<feature type="compositionally biased region" description="Basic and acidic residues" evidence="1">
    <location>
        <begin position="618"/>
        <end position="628"/>
    </location>
</feature>
<evidence type="ECO:0000313" key="2">
    <source>
        <dbReference type="EMBL" id="KAK5955417.1"/>
    </source>
</evidence>